<dbReference type="PATRIC" id="fig|1339316.3.peg.173"/>
<dbReference type="AlphaFoldDB" id="A0A015UE47"/>
<dbReference type="EMBL" id="JGDB01000009">
    <property type="protein sequence ID" value="EXY92960.1"/>
    <property type="molecule type" value="Genomic_DNA"/>
</dbReference>
<organism evidence="3 4">
    <name type="scientific">Bacteroides fragilis str. 3998T(B)3</name>
    <dbReference type="NCBI Taxonomy" id="1339316"/>
    <lineage>
        <taxon>Bacteria</taxon>
        <taxon>Pseudomonadati</taxon>
        <taxon>Bacteroidota</taxon>
        <taxon>Bacteroidia</taxon>
        <taxon>Bacteroidales</taxon>
        <taxon>Bacteroidaceae</taxon>
        <taxon>Bacteroides</taxon>
    </lineage>
</organism>
<reference evidence="3 4" key="1">
    <citation type="submission" date="2014-02" db="EMBL/GenBank/DDBJ databases">
        <authorList>
            <person name="Sears C."/>
            <person name="Carroll K."/>
            <person name="Sack B.R."/>
            <person name="Qadri F."/>
            <person name="Myers L.L."/>
            <person name="Chung G.-T."/>
            <person name="Escheverria P."/>
            <person name="Fraser C.M."/>
            <person name="Sadzewicz L."/>
            <person name="Shefchek K.A."/>
            <person name="Tallon L."/>
            <person name="Das S.P."/>
            <person name="Daugherty S."/>
            <person name="Mongodin E.F."/>
        </authorList>
    </citation>
    <scope>NUCLEOTIDE SEQUENCE [LARGE SCALE GENOMIC DNA]</scope>
    <source>
        <strain evidence="3">3998T</strain>
        <strain evidence="4">3998T(B)3</strain>
    </source>
</reference>
<dbReference type="SUPFAM" id="SSF69279">
    <property type="entry name" value="Phage tail proteins"/>
    <property type="match status" value="1"/>
</dbReference>
<dbReference type="EMBL" id="JGDB01000008">
    <property type="protein sequence ID" value="EXY93023.1"/>
    <property type="molecule type" value="Genomic_DNA"/>
</dbReference>
<accession>A0A015UE47</accession>
<dbReference type="EMBL" id="JGDB01000006">
    <property type="protein sequence ID" value="EXY93067.1"/>
    <property type="molecule type" value="Genomic_DNA"/>
</dbReference>
<comment type="caution">
    <text evidence="3">The sequence shown here is derived from an EMBL/GenBank/DDBJ whole genome shotgun (WGS) entry which is preliminary data.</text>
</comment>
<evidence type="ECO:0000313" key="2">
    <source>
        <dbReference type="EMBL" id="EXY93023.1"/>
    </source>
</evidence>
<evidence type="ECO:0000313" key="1">
    <source>
        <dbReference type="EMBL" id="EXY92960.1"/>
    </source>
</evidence>
<sequence length="320" mass="36255">MLVLCSEIKIGGVSFKSVHEVRIKRSIYNLAATAVIKLPVTAVLKHTGEPPAHIETATAIKVGQRVEIRLGYDGRFNTEFTGYVKRLNYKVPLEIECEDEYYLTRWKNCLFSQKETTLKQCLNTILPDIKIAYCADLTLKNFVINNKPGSWVLGLLKKEYGLTVFFDLQGALYAGKAYDVQAETVKYRLRYNVIRDDDLKYQFAQDVKLKVKAVCYYKDGTRIEGEIGQEGGETKTLYFYDVKDAGELKSLAGQELKRHSFDGYRGKIETFLFPYALPGMVAALDDPIYQERSGNYYIESTETTFGTGGARRSVEIGIKV</sequence>
<evidence type="ECO:0000313" key="3">
    <source>
        <dbReference type="EMBL" id="EXY93067.1"/>
    </source>
</evidence>
<proteinExistence type="predicted"/>
<dbReference type="RefSeq" id="WP_032596559.1">
    <property type="nucleotide sequence ID" value="NZ_JGDB01000006.1"/>
</dbReference>
<evidence type="ECO:0000313" key="4">
    <source>
        <dbReference type="Proteomes" id="UP000020773"/>
    </source>
</evidence>
<dbReference type="Proteomes" id="UP000020773">
    <property type="component" value="Unassembled WGS sequence"/>
</dbReference>
<gene>
    <name evidence="3" type="ORF">M125_0171</name>
    <name evidence="2" type="ORF">M125_0263</name>
    <name evidence="1" type="ORF">M125_0350</name>
</gene>
<name>A0A015UE47_BACFG</name>
<protein>
    <submittedName>
        <fullName evidence="3">Uncharacterized protein</fullName>
    </submittedName>
</protein>